<protein>
    <submittedName>
        <fullName evidence="17">Uncharacterized protein</fullName>
    </submittedName>
</protein>
<feature type="transmembrane region" description="Helical" evidence="13">
    <location>
        <begin position="152"/>
        <end position="176"/>
    </location>
</feature>
<dbReference type="InterPro" id="IPR011527">
    <property type="entry name" value="ABC1_TM_dom"/>
</dbReference>
<evidence type="ECO:0000256" key="7">
    <source>
        <dbReference type="ARBA" id="ARBA00022833"/>
    </source>
</evidence>
<dbReference type="PROSITE" id="PS50893">
    <property type="entry name" value="ABC_TRANSPORTER_2"/>
    <property type="match status" value="1"/>
</dbReference>
<keyword evidence="3 13" id="KW-0812">Transmembrane</keyword>
<evidence type="ECO:0000256" key="10">
    <source>
        <dbReference type="ARBA" id="ARBA00023136"/>
    </source>
</evidence>
<reference evidence="17 18" key="1">
    <citation type="submission" date="2020-12" db="EMBL/GenBank/DDBJ databases">
        <title>De novo assembly of Tibetan sheep genome.</title>
        <authorList>
            <person name="Li X."/>
        </authorList>
    </citation>
    <scope>NUCLEOTIDE SEQUENCE [LARGE SCALE GENOMIC DNA]</scope>
    <source>
        <tissue evidence="17">Heart</tissue>
    </source>
</reference>
<keyword evidence="7" id="KW-0862">Zinc</keyword>
<evidence type="ECO:0000256" key="8">
    <source>
        <dbReference type="ARBA" id="ARBA00022840"/>
    </source>
</evidence>
<evidence type="ECO:0000256" key="6">
    <source>
        <dbReference type="ARBA" id="ARBA00022771"/>
    </source>
</evidence>
<dbReference type="SMART" id="SM00382">
    <property type="entry name" value="AAA"/>
    <property type="match status" value="1"/>
</dbReference>
<dbReference type="Gene3D" id="1.20.1560.10">
    <property type="entry name" value="ABC transporter type 1, transmembrane domain"/>
    <property type="match status" value="3"/>
</dbReference>
<evidence type="ECO:0000256" key="13">
    <source>
        <dbReference type="SAM" id="Phobius"/>
    </source>
</evidence>
<dbReference type="SUPFAM" id="SSF90123">
    <property type="entry name" value="ABC transporter transmembrane region"/>
    <property type="match status" value="3"/>
</dbReference>
<evidence type="ECO:0000256" key="3">
    <source>
        <dbReference type="ARBA" id="ARBA00022692"/>
    </source>
</evidence>
<dbReference type="PROSITE" id="PS50929">
    <property type="entry name" value="ABC_TM1F"/>
    <property type="match status" value="1"/>
</dbReference>
<organism evidence="17 18">
    <name type="scientific">Ovis aries</name>
    <name type="common">Sheep</name>
    <dbReference type="NCBI Taxonomy" id="9940"/>
    <lineage>
        <taxon>Eukaryota</taxon>
        <taxon>Metazoa</taxon>
        <taxon>Chordata</taxon>
        <taxon>Craniata</taxon>
        <taxon>Vertebrata</taxon>
        <taxon>Euteleostomi</taxon>
        <taxon>Mammalia</taxon>
        <taxon>Eutheria</taxon>
        <taxon>Laurasiatheria</taxon>
        <taxon>Artiodactyla</taxon>
        <taxon>Ruminantia</taxon>
        <taxon>Pecora</taxon>
        <taxon>Bovidae</taxon>
        <taxon>Caprinae</taxon>
        <taxon>Ovis</taxon>
    </lineage>
</organism>
<dbReference type="Gene3D" id="3.40.50.300">
    <property type="entry name" value="P-loop containing nucleotide triphosphate hydrolases"/>
    <property type="match status" value="1"/>
</dbReference>
<dbReference type="GO" id="GO:0016887">
    <property type="term" value="F:ATP hydrolysis activity"/>
    <property type="evidence" value="ECO:0007669"/>
    <property type="project" value="InterPro"/>
</dbReference>
<keyword evidence="8" id="KW-0067">ATP-binding</keyword>
<proteinExistence type="predicted"/>
<keyword evidence="9 13" id="KW-1133">Transmembrane helix</keyword>
<feature type="transmembrane region" description="Helical" evidence="13">
    <location>
        <begin position="404"/>
        <end position="426"/>
    </location>
</feature>
<dbReference type="InterPro" id="IPR027417">
    <property type="entry name" value="P-loop_NTPase"/>
</dbReference>
<dbReference type="InterPro" id="IPR003439">
    <property type="entry name" value="ABC_transporter-like_ATP-bd"/>
</dbReference>
<evidence type="ECO:0000256" key="2">
    <source>
        <dbReference type="ARBA" id="ARBA00022448"/>
    </source>
</evidence>
<feature type="region of interest" description="Disordered" evidence="12">
    <location>
        <begin position="728"/>
        <end position="766"/>
    </location>
</feature>
<feature type="domain" description="ABC transmembrane type-1" evidence="15">
    <location>
        <begin position="111"/>
        <end position="447"/>
    </location>
</feature>
<dbReference type="InterPro" id="IPR000058">
    <property type="entry name" value="Znf_AN1"/>
</dbReference>
<evidence type="ECO:0000256" key="4">
    <source>
        <dbReference type="ARBA" id="ARBA00022723"/>
    </source>
</evidence>
<feature type="compositionally biased region" description="Low complexity" evidence="12">
    <location>
        <begin position="742"/>
        <end position="754"/>
    </location>
</feature>
<dbReference type="InterPro" id="IPR035896">
    <property type="entry name" value="AN1-like_Znf"/>
</dbReference>
<evidence type="ECO:0000313" key="17">
    <source>
        <dbReference type="EMBL" id="KAG5204292.1"/>
    </source>
</evidence>
<dbReference type="FunFam" id="3.40.50.300:FF:000482">
    <property type="entry name" value="Multidrug resistance-associated protein member 4"/>
    <property type="match status" value="1"/>
</dbReference>
<dbReference type="PANTHER" id="PTHR24223">
    <property type="entry name" value="ATP-BINDING CASSETTE SUB-FAMILY C"/>
    <property type="match status" value="1"/>
</dbReference>
<dbReference type="EMBL" id="JAEMGP010000010">
    <property type="protein sequence ID" value="KAG5204292.1"/>
    <property type="molecule type" value="Genomic_DNA"/>
</dbReference>
<comment type="caution">
    <text evidence="17">The sequence shown here is derived from an EMBL/GenBank/DDBJ whole genome shotgun (WGS) entry which is preliminary data.</text>
</comment>
<dbReference type="Pfam" id="PF01428">
    <property type="entry name" value="zf-AN1"/>
    <property type="match status" value="1"/>
</dbReference>
<dbReference type="Proteomes" id="UP000664991">
    <property type="component" value="Unassembled WGS sequence"/>
</dbReference>
<feature type="domain" description="AN1-type" evidence="16">
    <location>
        <begin position="990"/>
        <end position="1036"/>
    </location>
</feature>
<dbReference type="GO" id="GO:0005886">
    <property type="term" value="C:plasma membrane"/>
    <property type="evidence" value="ECO:0007669"/>
    <property type="project" value="TreeGrafter"/>
</dbReference>
<keyword evidence="2" id="KW-0813">Transport</keyword>
<dbReference type="SUPFAM" id="SSF118310">
    <property type="entry name" value="AN1-like Zinc finger"/>
    <property type="match status" value="1"/>
</dbReference>
<evidence type="ECO:0000256" key="1">
    <source>
        <dbReference type="ARBA" id="ARBA00004370"/>
    </source>
</evidence>
<evidence type="ECO:0000259" key="16">
    <source>
        <dbReference type="PROSITE" id="PS51039"/>
    </source>
</evidence>
<accession>A0A836A0K4</accession>
<dbReference type="SUPFAM" id="SSF52540">
    <property type="entry name" value="P-loop containing nucleoside triphosphate hydrolases"/>
    <property type="match status" value="1"/>
</dbReference>
<dbReference type="GO" id="GO:0005524">
    <property type="term" value="F:ATP binding"/>
    <property type="evidence" value="ECO:0007669"/>
    <property type="project" value="UniProtKB-KW"/>
</dbReference>
<evidence type="ECO:0000256" key="12">
    <source>
        <dbReference type="SAM" id="MobiDB-lite"/>
    </source>
</evidence>
<keyword evidence="5" id="KW-0547">Nucleotide-binding</keyword>
<dbReference type="PROSITE" id="PS51039">
    <property type="entry name" value="ZF_AN1"/>
    <property type="match status" value="1"/>
</dbReference>
<feature type="transmembrane region" description="Helical" evidence="13">
    <location>
        <begin position="12"/>
        <end position="34"/>
    </location>
</feature>
<dbReference type="GO" id="GO:0140359">
    <property type="term" value="F:ABC-type transporter activity"/>
    <property type="evidence" value="ECO:0007669"/>
    <property type="project" value="InterPro"/>
</dbReference>
<evidence type="ECO:0000256" key="9">
    <source>
        <dbReference type="ARBA" id="ARBA00022989"/>
    </source>
</evidence>
<sequence length="1055" mass="118494">MRKPNPLQDANFCSRLFFCYVVTSGYSLVVVHGFSCYGAQAPGWLNPLFKIGYKRRLEEDDMYSVLPEDRSQHLGEELQGYWDQEVLRAEKDAREPSLMKAILKCHWKSYLVLGFFILLEEATRVVQPIFLGKIINYVENSNRTDSAALQGAYGYAAGLSACVLVWAVLHHLYFYYIQRVGMRLRVAVCHMIYRKVLRLSSSAMGKTTTGQIVNLLSNDVNRFDQGIVAVGQNCTALDHFSFNYSFINHEVRLLLSFRGNDVLALSVGGATAGNCSDCPALDGNRNIVSCWDGSSHFPSAVAKLLRDVVFITPNFTPILLQHRHCLPVKFLFAFPVQPPSSWADGLYLTHFRSKTAALTDDRIRTMNEFISGIRTVKMYAWEKSLIDLIISLRRKEISKILQSSYLRGMNLASFFAVTKIMIFVTFATNVAFNKVITASQVFVVVTLYEALRFTSTLYFPMAIEKVSEAIVSIRRIKNFLLLDEISQLNTQLPSDDKTIVHMKDFTAFWDKELETPTLQGVSFTVRPGELLAVVGPVGAGKSSLLHALLGELPPSQGQVSVHGRIVYVSQQPWVFSGTVRSNILFGKKYEEERYEKVIKACALEEDLQLLKENDLTKIGDRGTPLSEGQKARVSLARAVYQDADIYLLDDPLSAVDIGVSRHLFEQCIRQVLKEKITILVTHQLQYLKDASQILILRDGKVMEQGTFAEFSKFGIDFEDIILWEETEEAEPSPGPGTLTMISESSVQSQPSSRPSLKDAAPEDQDDFEHQTETIQVTFPLEGRSVGRVGFKSYENYFTAGDHWFIIIFLILVNIAAQVSYILQDWWLAYWANRQSTLYAMAYGKGRVVEIPDSGWYLTVHSVLTEGTILYGITRSLLIFYVLVNSSQTLHNKMLKSIFRAPMLFFDRNPIVQCTDGSVPEAQSALDSAASSMQPSPVSNQSLLSESVASSQVDSTSVDKAIPETEALQASVSETAQQASEEQSKSLEKPKQKKNRCFMCRKKVGLTGFECRCGNVYCGVHRYSDVHNCSYNYKADAAEKIRKENPVVVGEKIQKI</sequence>
<dbReference type="FunFam" id="4.10.1110.10:FF:000001">
    <property type="entry name" value="Zinc finger AN1-type containing 6"/>
    <property type="match status" value="1"/>
</dbReference>
<keyword evidence="6 11" id="KW-0863">Zinc-finger</keyword>
<dbReference type="PANTHER" id="PTHR24223:SF357">
    <property type="entry name" value="ATP-BINDING CASSETTE SUB-FAMILY C MEMBER 4"/>
    <property type="match status" value="1"/>
</dbReference>
<evidence type="ECO:0000256" key="11">
    <source>
        <dbReference type="PROSITE-ProRule" id="PRU00449"/>
    </source>
</evidence>
<dbReference type="InterPro" id="IPR003593">
    <property type="entry name" value="AAA+_ATPase"/>
</dbReference>
<dbReference type="Pfam" id="PF00005">
    <property type="entry name" value="ABC_tran"/>
    <property type="match status" value="1"/>
</dbReference>
<dbReference type="InterPro" id="IPR050173">
    <property type="entry name" value="ABC_transporter_C-like"/>
</dbReference>
<evidence type="ECO:0000259" key="15">
    <source>
        <dbReference type="PROSITE" id="PS50929"/>
    </source>
</evidence>
<gene>
    <name evidence="17" type="ORF">JEQ12_002268</name>
</gene>
<dbReference type="GO" id="GO:0008270">
    <property type="term" value="F:zinc ion binding"/>
    <property type="evidence" value="ECO:0007669"/>
    <property type="project" value="UniProtKB-KW"/>
</dbReference>
<name>A0A836A0K4_SHEEP</name>
<dbReference type="CDD" id="cd03250">
    <property type="entry name" value="ABCC_MRP_domain1"/>
    <property type="match status" value="1"/>
</dbReference>
<dbReference type="InterPro" id="IPR036640">
    <property type="entry name" value="ABC1_TM_sf"/>
</dbReference>
<dbReference type="Pfam" id="PF00664">
    <property type="entry name" value="ABC_membrane"/>
    <property type="match status" value="3"/>
</dbReference>
<keyword evidence="4" id="KW-0479">Metal-binding</keyword>
<dbReference type="AlphaFoldDB" id="A0A836A0K4"/>
<evidence type="ECO:0000313" key="18">
    <source>
        <dbReference type="Proteomes" id="UP000664991"/>
    </source>
</evidence>
<evidence type="ECO:0000256" key="5">
    <source>
        <dbReference type="ARBA" id="ARBA00022741"/>
    </source>
</evidence>
<feature type="domain" description="ABC transporter" evidence="14">
    <location>
        <begin position="500"/>
        <end position="723"/>
    </location>
</feature>
<comment type="subcellular location">
    <subcellularLocation>
        <location evidence="1">Membrane</location>
    </subcellularLocation>
</comment>
<dbReference type="Gene3D" id="4.10.1110.10">
    <property type="entry name" value="AN1-like Zinc finger"/>
    <property type="match status" value="1"/>
</dbReference>
<evidence type="ECO:0000259" key="14">
    <source>
        <dbReference type="PROSITE" id="PS50893"/>
    </source>
</evidence>
<keyword evidence="10 13" id="KW-0472">Membrane</keyword>
<dbReference type="SMART" id="SM00154">
    <property type="entry name" value="ZnF_AN1"/>
    <property type="match status" value="1"/>
</dbReference>